<reference evidence="1" key="1">
    <citation type="journal article" date="2014" name="Front. Microbiol.">
        <title>High frequency of phylogenetically diverse reductive dehalogenase-homologous genes in deep subseafloor sedimentary metagenomes.</title>
        <authorList>
            <person name="Kawai M."/>
            <person name="Futagami T."/>
            <person name="Toyoda A."/>
            <person name="Takaki Y."/>
            <person name="Nishi S."/>
            <person name="Hori S."/>
            <person name="Arai W."/>
            <person name="Tsubouchi T."/>
            <person name="Morono Y."/>
            <person name="Uchiyama I."/>
            <person name="Ito T."/>
            <person name="Fujiyama A."/>
            <person name="Inagaki F."/>
            <person name="Takami H."/>
        </authorList>
    </citation>
    <scope>NUCLEOTIDE SEQUENCE</scope>
    <source>
        <strain evidence="1">Expedition CK06-06</strain>
    </source>
</reference>
<sequence length="44" mass="4851">MPTKTISVTAGQDVASVGWDTDHWYFIVDPADTDIGWVSNAINR</sequence>
<protein>
    <submittedName>
        <fullName evidence="1">Uncharacterized protein</fullName>
    </submittedName>
</protein>
<gene>
    <name evidence="1" type="ORF">S03H2_19128</name>
</gene>
<proteinExistence type="predicted"/>
<dbReference type="EMBL" id="BARU01009972">
    <property type="protein sequence ID" value="GAH43746.1"/>
    <property type="molecule type" value="Genomic_DNA"/>
</dbReference>
<accession>X1FDM2</accession>
<feature type="non-terminal residue" evidence="1">
    <location>
        <position position="44"/>
    </location>
</feature>
<evidence type="ECO:0000313" key="1">
    <source>
        <dbReference type="EMBL" id="GAH43746.1"/>
    </source>
</evidence>
<organism evidence="1">
    <name type="scientific">marine sediment metagenome</name>
    <dbReference type="NCBI Taxonomy" id="412755"/>
    <lineage>
        <taxon>unclassified sequences</taxon>
        <taxon>metagenomes</taxon>
        <taxon>ecological metagenomes</taxon>
    </lineage>
</organism>
<name>X1FDM2_9ZZZZ</name>
<comment type="caution">
    <text evidence="1">The sequence shown here is derived from an EMBL/GenBank/DDBJ whole genome shotgun (WGS) entry which is preliminary data.</text>
</comment>
<dbReference type="AlphaFoldDB" id="X1FDM2"/>